<organism evidence="6 7">
    <name type="scientific">Brevibacterium metallidurans</name>
    <dbReference type="NCBI Taxonomy" id="1482676"/>
    <lineage>
        <taxon>Bacteria</taxon>
        <taxon>Bacillati</taxon>
        <taxon>Actinomycetota</taxon>
        <taxon>Actinomycetes</taxon>
        <taxon>Micrococcales</taxon>
        <taxon>Brevibacteriaceae</taxon>
        <taxon>Brevibacterium</taxon>
    </lineage>
</organism>
<feature type="active site" evidence="2">
    <location>
        <position position="298"/>
    </location>
</feature>
<dbReference type="PANTHER" id="PTHR11699">
    <property type="entry name" value="ALDEHYDE DEHYDROGENASE-RELATED"/>
    <property type="match status" value="1"/>
</dbReference>
<evidence type="ECO:0000256" key="2">
    <source>
        <dbReference type="PROSITE-ProRule" id="PRU10007"/>
    </source>
</evidence>
<protein>
    <submittedName>
        <fullName evidence="6">Succinic semialdehyde dehydrogenase</fullName>
    </submittedName>
</protein>
<sequence>MRPEPATSIKRPDQTQGPDQTRLPGGRTSRDGTQPTERRGRFPERGPLPERLADFLASEPYRDASGSGGIVRGPDPLTGEFRDRFAANTAADVERAYESARIAARTWAARPVEHRARVLLRLHSALRRHEDLLLDIIQFETGKARIHAYDEVLDTYNVCRHYGVTAPRRLRPERRRGAVPGLTRTEVTRTPVGVVGFITPWNYPLTLGATDLFAALVAGNAVVHKPDSQTALTAVIMRRLAIAVGLPAEVWQLVPGENDEVGPALIAGADGLAFTGSTATGRTIAAEAGSRLVPAALELGGKNPMLVLADADLEAAVAGAVRGCFASAGQLCLSIERIYVHADLYAEFCAHFAEATRKLRLGAEFAYGPEMGSLAGPKQFDRVSAHVDQARATGAHVIAGGHPVPELGPFFYAPTVLTDVPEAADLRTEETFGPVVAVYPVASDAEAIARANDSAYGLNASVWSRRNGMAAARQLASGMVNVNESYIAAWGSIDAPAGGVKASGLGHRHGVEGLLQFTDAHTIAEQRLVPIAPGGLLDQPRFARTLTSVFGAMRALRMK</sequence>
<keyword evidence="1 3" id="KW-0560">Oxidoreductase</keyword>
<comment type="similarity">
    <text evidence="3">Belongs to the aldehyde dehydrogenase family.</text>
</comment>
<name>A0ABP3C442_9MICO</name>
<dbReference type="InterPro" id="IPR016161">
    <property type="entry name" value="Ald_DH/histidinol_DH"/>
</dbReference>
<evidence type="ECO:0000313" key="7">
    <source>
        <dbReference type="Proteomes" id="UP001498238"/>
    </source>
</evidence>
<dbReference type="Gene3D" id="3.40.605.10">
    <property type="entry name" value="Aldehyde Dehydrogenase, Chain A, domain 1"/>
    <property type="match status" value="1"/>
</dbReference>
<feature type="domain" description="Aldehyde dehydrogenase" evidence="5">
    <location>
        <begin position="75"/>
        <end position="522"/>
    </location>
</feature>
<dbReference type="InterPro" id="IPR015590">
    <property type="entry name" value="Aldehyde_DH_dom"/>
</dbReference>
<evidence type="ECO:0000313" key="6">
    <source>
        <dbReference type="EMBL" id="GAA0034405.1"/>
    </source>
</evidence>
<evidence type="ECO:0000256" key="3">
    <source>
        <dbReference type="RuleBase" id="RU003345"/>
    </source>
</evidence>
<dbReference type="Gene3D" id="3.40.309.10">
    <property type="entry name" value="Aldehyde Dehydrogenase, Chain A, domain 2"/>
    <property type="match status" value="1"/>
</dbReference>
<dbReference type="InterPro" id="IPR016162">
    <property type="entry name" value="Ald_DH_N"/>
</dbReference>
<dbReference type="EMBL" id="BAAAAF010000001">
    <property type="protein sequence ID" value="GAA0034405.1"/>
    <property type="molecule type" value="Genomic_DNA"/>
</dbReference>
<reference evidence="6 7" key="1">
    <citation type="submission" date="2024-01" db="EMBL/GenBank/DDBJ databases">
        <title>Characterization of antibiotic resistant novel bacterial strains and their environmental applications.</title>
        <authorList>
            <person name="Manzoor S."/>
            <person name="Abbas S."/>
            <person name="Arshad M."/>
            <person name="Ahmed I."/>
        </authorList>
    </citation>
    <scope>NUCLEOTIDE SEQUENCE [LARGE SCALE GENOMIC DNA]</scope>
    <source>
        <strain evidence="6 7">NCCP-602</strain>
    </source>
</reference>
<gene>
    <name evidence="6" type="ORF">NCCP602_03660</name>
</gene>
<evidence type="ECO:0000256" key="4">
    <source>
        <dbReference type="SAM" id="MobiDB-lite"/>
    </source>
</evidence>
<dbReference type="Pfam" id="PF00171">
    <property type="entry name" value="Aldedh"/>
    <property type="match status" value="1"/>
</dbReference>
<dbReference type="NCBIfam" id="NF006916">
    <property type="entry name" value="PRK09407.1"/>
    <property type="match status" value="1"/>
</dbReference>
<proteinExistence type="inferred from homology"/>
<accession>A0ABP3C442</accession>
<dbReference type="PROSITE" id="PS00687">
    <property type="entry name" value="ALDEHYDE_DEHYDR_GLU"/>
    <property type="match status" value="1"/>
</dbReference>
<feature type="compositionally biased region" description="Basic and acidic residues" evidence="4">
    <location>
        <begin position="36"/>
        <end position="48"/>
    </location>
</feature>
<feature type="region of interest" description="Disordered" evidence="4">
    <location>
        <begin position="1"/>
        <end position="48"/>
    </location>
</feature>
<evidence type="ECO:0000256" key="1">
    <source>
        <dbReference type="ARBA" id="ARBA00023002"/>
    </source>
</evidence>
<dbReference type="Proteomes" id="UP001498238">
    <property type="component" value="Unassembled WGS sequence"/>
</dbReference>
<dbReference type="InterPro" id="IPR029510">
    <property type="entry name" value="Ald_DH_CS_GLU"/>
</dbReference>
<dbReference type="RefSeq" id="WP_339391384.1">
    <property type="nucleotide sequence ID" value="NZ_BAAAAF010000001.1"/>
</dbReference>
<comment type="caution">
    <text evidence="6">The sequence shown here is derived from an EMBL/GenBank/DDBJ whole genome shotgun (WGS) entry which is preliminary data.</text>
</comment>
<dbReference type="InterPro" id="IPR016163">
    <property type="entry name" value="Ald_DH_C"/>
</dbReference>
<dbReference type="SUPFAM" id="SSF53720">
    <property type="entry name" value="ALDH-like"/>
    <property type="match status" value="1"/>
</dbReference>
<evidence type="ECO:0000259" key="5">
    <source>
        <dbReference type="Pfam" id="PF00171"/>
    </source>
</evidence>
<keyword evidence="7" id="KW-1185">Reference proteome</keyword>